<organism evidence="5 6">
    <name type="scientific">Candidatus Opimibacter skivensis</name>
    <dbReference type="NCBI Taxonomy" id="2982028"/>
    <lineage>
        <taxon>Bacteria</taxon>
        <taxon>Pseudomonadati</taxon>
        <taxon>Bacteroidota</taxon>
        <taxon>Saprospiria</taxon>
        <taxon>Saprospirales</taxon>
        <taxon>Saprospiraceae</taxon>
        <taxon>Candidatus Opimibacter</taxon>
    </lineage>
</organism>
<name>A0A9D7SZI9_9BACT</name>
<dbReference type="SMART" id="SM00421">
    <property type="entry name" value="HTH_LUXR"/>
    <property type="match status" value="1"/>
</dbReference>
<evidence type="ECO:0000313" key="5">
    <source>
        <dbReference type="EMBL" id="MBK9985071.1"/>
    </source>
</evidence>
<sequence>MDVLKLIFEGRTNQQMSEELFLSINTIKTHLSRLFAKLSVNSRTEAIARVRDSISQI</sequence>
<proteinExistence type="predicted"/>
<dbReference type="Gene3D" id="1.10.10.10">
    <property type="entry name" value="Winged helix-like DNA-binding domain superfamily/Winged helix DNA-binding domain"/>
    <property type="match status" value="1"/>
</dbReference>
<gene>
    <name evidence="5" type="ORF">IPP15_22380</name>
</gene>
<dbReference type="PRINTS" id="PR00038">
    <property type="entry name" value="HTHLUXR"/>
</dbReference>
<comment type="caution">
    <text evidence="5">The sequence shown here is derived from an EMBL/GenBank/DDBJ whole genome shotgun (WGS) entry which is preliminary data.</text>
</comment>
<dbReference type="PANTHER" id="PTHR44688">
    <property type="entry name" value="DNA-BINDING TRANSCRIPTIONAL ACTIVATOR DEVR_DOSR"/>
    <property type="match status" value="1"/>
</dbReference>
<dbReference type="GO" id="GO:0006355">
    <property type="term" value="P:regulation of DNA-templated transcription"/>
    <property type="evidence" value="ECO:0007669"/>
    <property type="project" value="InterPro"/>
</dbReference>
<feature type="domain" description="HTH luxR-type" evidence="4">
    <location>
        <begin position="1"/>
        <end position="54"/>
    </location>
</feature>
<dbReference type="InterPro" id="IPR016032">
    <property type="entry name" value="Sig_transdc_resp-reg_C-effctor"/>
</dbReference>
<dbReference type="Pfam" id="PF00196">
    <property type="entry name" value="GerE"/>
    <property type="match status" value="1"/>
</dbReference>
<dbReference type="PANTHER" id="PTHR44688:SF25">
    <property type="entry name" value="HTH LUXR-TYPE DOMAIN-CONTAINING PROTEIN"/>
    <property type="match status" value="1"/>
</dbReference>
<evidence type="ECO:0000256" key="2">
    <source>
        <dbReference type="ARBA" id="ARBA00023125"/>
    </source>
</evidence>
<dbReference type="Proteomes" id="UP000808337">
    <property type="component" value="Unassembled WGS sequence"/>
</dbReference>
<keyword evidence="2" id="KW-0238">DNA-binding</keyword>
<evidence type="ECO:0000256" key="3">
    <source>
        <dbReference type="ARBA" id="ARBA00023163"/>
    </source>
</evidence>
<protein>
    <submittedName>
        <fullName evidence="5">Response regulator transcription factor</fullName>
    </submittedName>
</protein>
<dbReference type="PROSITE" id="PS50043">
    <property type="entry name" value="HTH_LUXR_2"/>
    <property type="match status" value="1"/>
</dbReference>
<dbReference type="CDD" id="cd06170">
    <property type="entry name" value="LuxR_C_like"/>
    <property type="match status" value="1"/>
</dbReference>
<reference evidence="5 6" key="1">
    <citation type="submission" date="2020-10" db="EMBL/GenBank/DDBJ databases">
        <title>Connecting structure to function with the recovery of over 1000 high-quality activated sludge metagenome-assembled genomes encoding full-length rRNA genes using long-read sequencing.</title>
        <authorList>
            <person name="Singleton C.M."/>
            <person name="Petriglieri F."/>
            <person name="Kristensen J.M."/>
            <person name="Kirkegaard R.H."/>
            <person name="Michaelsen T.Y."/>
            <person name="Andersen M.H."/>
            <person name="Karst S.M."/>
            <person name="Dueholm M.S."/>
            <person name="Nielsen P.H."/>
            <person name="Albertsen M."/>
        </authorList>
    </citation>
    <scope>NUCLEOTIDE SEQUENCE [LARGE SCALE GENOMIC DNA]</scope>
    <source>
        <strain evidence="5">Ribe_18-Q3-R11-54_MAXAC.273</strain>
    </source>
</reference>
<dbReference type="AlphaFoldDB" id="A0A9D7SZI9"/>
<dbReference type="SUPFAM" id="SSF46894">
    <property type="entry name" value="C-terminal effector domain of the bipartite response regulators"/>
    <property type="match status" value="1"/>
</dbReference>
<keyword evidence="3" id="KW-0804">Transcription</keyword>
<dbReference type="InterPro" id="IPR036388">
    <property type="entry name" value="WH-like_DNA-bd_sf"/>
</dbReference>
<dbReference type="EMBL" id="JADKGY010000032">
    <property type="protein sequence ID" value="MBK9985071.1"/>
    <property type="molecule type" value="Genomic_DNA"/>
</dbReference>
<evidence type="ECO:0000259" key="4">
    <source>
        <dbReference type="PROSITE" id="PS50043"/>
    </source>
</evidence>
<evidence type="ECO:0000313" key="6">
    <source>
        <dbReference type="Proteomes" id="UP000808337"/>
    </source>
</evidence>
<accession>A0A9D7SZI9</accession>
<keyword evidence="1" id="KW-0805">Transcription regulation</keyword>
<dbReference type="InterPro" id="IPR000792">
    <property type="entry name" value="Tscrpt_reg_LuxR_C"/>
</dbReference>
<dbReference type="GO" id="GO:0003677">
    <property type="term" value="F:DNA binding"/>
    <property type="evidence" value="ECO:0007669"/>
    <property type="project" value="UniProtKB-KW"/>
</dbReference>
<evidence type="ECO:0000256" key="1">
    <source>
        <dbReference type="ARBA" id="ARBA00023015"/>
    </source>
</evidence>